<sequence length="91" mass="10963">MTIPGKSTQFHKKEERKERILKSERSRKEKFNEEEQSVYRTRYLRISQVAKGKSDCDPNQKRQPTSKQTHNMRVQRGTKRKEEKKRGKLSK</sequence>
<keyword evidence="3" id="KW-1185">Reference proteome</keyword>
<organism evidence="2 3">
    <name type="scientific">Trichoderma longibrachiatum ATCC 18648</name>
    <dbReference type="NCBI Taxonomy" id="983965"/>
    <lineage>
        <taxon>Eukaryota</taxon>
        <taxon>Fungi</taxon>
        <taxon>Dikarya</taxon>
        <taxon>Ascomycota</taxon>
        <taxon>Pezizomycotina</taxon>
        <taxon>Sordariomycetes</taxon>
        <taxon>Hypocreomycetidae</taxon>
        <taxon>Hypocreales</taxon>
        <taxon>Hypocreaceae</taxon>
        <taxon>Trichoderma</taxon>
    </lineage>
</organism>
<name>A0A2T4C1J2_TRILO</name>
<dbReference type="Proteomes" id="UP000240760">
    <property type="component" value="Unassembled WGS sequence"/>
</dbReference>
<feature type="compositionally biased region" description="Basic and acidic residues" evidence="1">
    <location>
        <begin position="11"/>
        <end position="33"/>
    </location>
</feature>
<feature type="compositionally biased region" description="Polar residues" evidence="1">
    <location>
        <begin position="61"/>
        <end position="72"/>
    </location>
</feature>
<dbReference type="AlphaFoldDB" id="A0A2T4C1J2"/>
<accession>A0A2T4C1J2</accession>
<evidence type="ECO:0000256" key="1">
    <source>
        <dbReference type="SAM" id="MobiDB-lite"/>
    </source>
</evidence>
<evidence type="ECO:0000313" key="2">
    <source>
        <dbReference type="EMBL" id="PTB75441.1"/>
    </source>
</evidence>
<proteinExistence type="predicted"/>
<dbReference type="EMBL" id="KZ679134">
    <property type="protein sequence ID" value="PTB75441.1"/>
    <property type="molecule type" value="Genomic_DNA"/>
</dbReference>
<reference evidence="2 3" key="1">
    <citation type="submission" date="2016-07" db="EMBL/GenBank/DDBJ databases">
        <title>Multiple horizontal gene transfer events from other fungi enriched the ability of initially mycotrophic Trichoderma (Ascomycota) to feed on dead plant biomass.</title>
        <authorList>
            <consortium name="DOE Joint Genome Institute"/>
            <person name="Aerts A."/>
            <person name="Atanasova L."/>
            <person name="Chenthamara K."/>
            <person name="Zhang J."/>
            <person name="Grujic M."/>
            <person name="Henrissat B."/>
            <person name="Kuo A."/>
            <person name="Salamov A."/>
            <person name="Lipzen A."/>
            <person name="Labutti K."/>
            <person name="Barry K."/>
            <person name="Miao Y."/>
            <person name="Rahimi M.J."/>
            <person name="Shen Q."/>
            <person name="Grigoriev I.V."/>
            <person name="Kubicek C.P."/>
            <person name="Druzhinina I.S."/>
        </authorList>
    </citation>
    <scope>NUCLEOTIDE SEQUENCE [LARGE SCALE GENOMIC DNA]</scope>
    <source>
        <strain evidence="2 3">ATCC 18648</strain>
    </source>
</reference>
<feature type="region of interest" description="Disordered" evidence="1">
    <location>
        <begin position="1"/>
        <end position="37"/>
    </location>
</feature>
<protein>
    <submittedName>
        <fullName evidence="2">Uncharacterized protein</fullName>
    </submittedName>
</protein>
<evidence type="ECO:0000313" key="3">
    <source>
        <dbReference type="Proteomes" id="UP000240760"/>
    </source>
</evidence>
<gene>
    <name evidence="2" type="ORF">M440DRAFT_1274715</name>
</gene>
<feature type="region of interest" description="Disordered" evidence="1">
    <location>
        <begin position="49"/>
        <end position="91"/>
    </location>
</feature>